<protein>
    <submittedName>
        <fullName evidence="1">Uncharacterized protein</fullName>
    </submittedName>
</protein>
<keyword evidence="2" id="KW-1185">Reference proteome</keyword>
<proteinExistence type="predicted"/>
<reference evidence="1 2" key="1">
    <citation type="submission" date="2010-02" db="EMBL/GenBank/DDBJ databases">
        <authorList>
            <person name="Weinstock G."/>
            <person name="Sodergren E."/>
            <person name="Clifton S."/>
            <person name="Fulton L."/>
            <person name="Fulton B."/>
            <person name="Courtney L."/>
            <person name="Fronick C."/>
            <person name="Harrison M."/>
            <person name="Strong C."/>
            <person name="Farmer C."/>
            <person name="Delahaunty K."/>
            <person name="Markovic C."/>
            <person name="Hall O."/>
            <person name="Minx P."/>
            <person name="Tomlinson C."/>
            <person name="Mitreva M."/>
            <person name="Nelson J."/>
            <person name="Hou S."/>
            <person name="Wollam A."/>
            <person name="Pepin K.H."/>
            <person name="Johnson M."/>
            <person name="Bhonagiri V."/>
            <person name="Zhang X."/>
            <person name="Suruliraj S."/>
            <person name="Warren W."/>
            <person name="Chinwalla A."/>
            <person name="Mardis E.R."/>
            <person name="Wilson R.K."/>
        </authorList>
    </citation>
    <scope>NUCLEOTIDE SEQUENCE [LARGE SCALE GENOMIC DNA]</scope>
    <source>
        <strain evidence="1 2">DSM 2876</strain>
    </source>
</reference>
<dbReference type="RefSeq" id="WP_005604454.1">
    <property type="nucleotide sequence ID" value="NZ_GG663524.1"/>
</dbReference>
<dbReference type="Proteomes" id="UP000006238">
    <property type="component" value="Unassembled WGS sequence"/>
</dbReference>
<dbReference type="HOGENOM" id="CLU_782441_0_0_9"/>
<comment type="caution">
    <text evidence="1">The sequence shown here is derived from an EMBL/GenBank/DDBJ whole genome shotgun (WGS) entry which is preliminary data.</text>
</comment>
<evidence type="ECO:0000313" key="2">
    <source>
        <dbReference type="Proteomes" id="UP000006238"/>
    </source>
</evidence>
<evidence type="ECO:0000313" key="1">
    <source>
        <dbReference type="EMBL" id="EFF67486.1"/>
    </source>
</evidence>
<sequence>MNIDYGQFYRGTTNIPSYGNGTYKKDTLVKYEFNTTDEHGNKVMDKMSREETLQAMKDIGSQYGDAVIVEFSGDGMAALVENKKGIVDANVTKEQREAMDARNAVFQKEITQVDKSLELPAYSGMYGADKAVVSAVENCSKEEQGFVYDIIRQNFLVGNTGFMTEEERQANISLGMKKAEYAAENFIPEDSRKSFLEAMESIAKLASAGKADNNGNMDYGVRKGRYLGHGSNLIKTTNALDMMRTMDGSAYTEYQKISKESSNEDGQLNALKYLTNWYGNAAKKNPSMVDDYEKQSEEYVEKNVKDQKLDATFSDIKTENKATFLKSLKAFQNNNPNFLSSIINRELASKFWGI</sequence>
<dbReference type="AlphaFoldDB" id="D4S2N1"/>
<gene>
    <name evidence="1" type="ORF">BUTYVIB_02353</name>
</gene>
<organism evidence="1 2">
    <name type="scientific">Eshraghiella crossota DSM 2876</name>
    <dbReference type="NCBI Taxonomy" id="511680"/>
    <lineage>
        <taxon>Bacteria</taxon>
        <taxon>Bacillati</taxon>
        <taxon>Bacillota</taxon>
        <taxon>Clostridia</taxon>
        <taxon>Lachnospirales</taxon>
        <taxon>Lachnospiraceae</taxon>
        <taxon>Eshraghiella</taxon>
    </lineage>
</organism>
<name>D4S2N1_9FIRM</name>
<dbReference type="eggNOG" id="ENOG502ZCM3">
    <property type="taxonomic scope" value="Bacteria"/>
</dbReference>
<dbReference type="GeneID" id="98917538"/>
<accession>D4S2N1</accession>
<dbReference type="EMBL" id="ABWN01000040">
    <property type="protein sequence ID" value="EFF67486.1"/>
    <property type="molecule type" value="Genomic_DNA"/>
</dbReference>